<dbReference type="Gene3D" id="3.40.640.10">
    <property type="entry name" value="Type I PLP-dependent aspartate aminotransferase-like (Major domain)"/>
    <property type="match status" value="1"/>
</dbReference>
<dbReference type="PANTHER" id="PTHR11601:SF34">
    <property type="entry name" value="CYSTEINE DESULFURASE"/>
    <property type="match status" value="1"/>
</dbReference>
<dbReference type="InterPro" id="IPR000192">
    <property type="entry name" value="Aminotrans_V_dom"/>
</dbReference>
<dbReference type="InterPro" id="IPR015422">
    <property type="entry name" value="PyrdxlP-dep_Trfase_small"/>
</dbReference>
<keyword evidence="4" id="KW-0808">Transferase</keyword>
<evidence type="ECO:0000256" key="1">
    <source>
        <dbReference type="ARBA" id="ARBA00001933"/>
    </source>
</evidence>
<evidence type="ECO:0000256" key="4">
    <source>
        <dbReference type="ARBA" id="ARBA00022679"/>
    </source>
</evidence>
<comment type="cofactor">
    <cofactor evidence="1 10">
        <name>pyridoxal 5'-phosphate</name>
        <dbReference type="ChEBI" id="CHEBI:597326"/>
    </cofactor>
</comment>
<feature type="domain" description="Aminotransferase class V" evidence="11">
    <location>
        <begin position="5"/>
        <end position="373"/>
    </location>
</feature>
<dbReference type="InterPro" id="IPR016454">
    <property type="entry name" value="Cysteine_dSase"/>
</dbReference>
<protein>
    <recommendedName>
        <fullName evidence="3">cysteine desulfurase</fullName>
        <ecNumber evidence="3">2.8.1.7</ecNumber>
    </recommendedName>
</protein>
<dbReference type="GO" id="GO:0008483">
    <property type="term" value="F:transaminase activity"/>
    <property type="evidence" value="ECO:0007669"/>
    <property type="project" value="UniProtKB-KW"/>
</dbReference>
<evidence type="ECO:0000256" key="3">
    <source>
        <dbReference type="ARBA" id="ARBA00012239"/>
    </source>
</evidence>
<keyword evidence="5" id="KW-0479">Metal-binding</keyword>
<organism evidence="12 13">
    <name type="scientific">Thalassolituus marinus</name>
    <dbReference type="NCBI Taxonomy" id="671053"/>
    <lineage>
        <taxon>Bacteria</taxon>
        <taxon>Pseudomonadati</taxon>
        <taxon>Pseudomonadota</taxon>
        <taxon>Gammaproteobacteria</taxon>
        <taxon>Oceanospirillales</taxon>
        <taxon>Oceanospirillaceae</taxon>
        <taxon>Thalassolituus</taxon>
    </lineage>
</organism>
<proteinExistence type="inferred from homology"/>
<keyword evidence="13" id="KW-1185">Reference proteome</keyword>
<name>A0ABS7ZTN4_9GAMM</name>
<evidence type="ECO:0000256" key="5">
    <source>
        <dbReference type="ARBA" id="ARBA00022723"/>
    </source>
</evidence>
<evidence type="ECO:0000256" key="8">
    <source>
        <dbReference type="ARBA" id="ARBA00023014"/>
    </source>
</evidence>
<dbReference type="PANTHER" id="PTHR11601">
    <property type="entry name" value="CYSTEINE DESULFURYLASE FAMILY MEMBER"/>
    <property type="match status" value="1"/>
</dbReference>
<evidence type="ECO:0000313" key="13">
    <source>
        <dbReference type="Proteomes" id="UP000714380"/>
    </source>
</evidence>
<dbReference type="InterPro" id="IPR020578">
    <property type="entry name" value="Aminotrans_V_PyrdxlP_BS"/>
</dbReference>
<comment type="caution">
    <text evidence="12">The sequence shown here is derived from an EMBL/GenBank/DDBJ whole genome shotgun (WGS) entry which is preliminary data.</text>
</comment>
<keyword evidence="8" id="KW-0411">Iron-sulfur</keyword>
<dbReference type="PROSITE" id="PS00595">
    <property type="entry name" value="AA_TRANSFER_CLASS_5"/>
    <property type="match status" value="1"/>
</dbReference>
<sequence>MKAFYFDYAATTPADPRVAQAMADCLTLEGNFGNPASRSHRYGWQAEQAVEHARRQLADLLNADPREIVWTSGATESNNLALKGVVEQLRLQDAEAPLHIITSAIEHKAVLDPCAWLEKHQGVDVTCLVPDADGLIHPTQVAEALRPDTCLVSLMAVNNELGTITDIEAIGQLLVDHPALLHVDAAQAVGKVDVDVQRWKVDLLSVSAHKFYGPKGVGALYVRREPQVKLAAQMHGGGHERGMRSGTLPTHQLVGIGLAAQLVQEQLSSDKERVSTLRNRLWQGLEAIGGVYLNGHPSQRTANHLNVSFDGVDGEILLASMAKVAVSSGSACNSATVAPSYVLKAIGRSDALAHAGLRFSLGRFTAAEEIDAVVAEVSRIVTLLRG</sequence>
<keyword evidence="6" id="KW-0663">Pyridoxal phosphate</keyword>
<dbReference type="Pfam" id="PF00266">
    <property type="entry name" value="Aminotran_5"/>
    <property type="match status" value="1"/>
</dbReference>
<dbReference type="InterPro" id="IPR015424">
    <property type="entry name" value="PyrdxlP-dep_Trfase"/>
</dbReference>
<comment type="catalytic activity">
    <reaction evidence="9">
        <text>(sulfur carrier)-H + L-cysteine = (sulfur carrier)-SH + L-alanine</text>
        <dbReference type="Rhea" id="RHEA:43892"/>
        <dbReference type="Rhea" id="RHEA-COMP:14737"/>
        <dbReference type="Rhea" id="RHEA-COMP:14739"/>
        <dbReference type="ChEBI" id="CHEBI:29917"/>
        <dbReference type="ChEBI" id="CHEBI:35235"/>
        <dbReference type="ChEBI" id="CHEBI:57972"/>
        <dbReference type="ChEBI" id="CHEBI:64428"/>
        <dbReference type="EC" id="2.8.1.7"/>
    </reaction>
</comment>
<evidence type="ECO:0000256" key="10">
    <source>
        <dbReference type="RuleBase" id="RU004504"/>
    </source>
</evidence>
<evidence type="ECO:0000256" key="9">
    <source>
        <dbReference type="ARBA" id="ARBA00050776"/>
    </source>
</evidence>
<evidence type="ECO:0000256" key="7">
    <source>
        <dbReference type="ARBA" id="ARBA00023004"/>
    </source>
</evidence>
<keyword evidence="7" id="KW-0408">Iron</keyword>
<accession>A0ABS7ZTN4</accession>
<reference evidence="12 13" key="1">
    <citation type="submission" date="2020-12" db="EMBL/GenBank/DDBJ databases">
        <title>Novel Thalassolituus-related marine hydrocarbonoclastic bacteria mediated algae-derived hydrocarbons mineralization in twilight zone of the northern South China Sea.</title>
        <authorList>
            <person name="Dong C."/>
        </authorList>
    </citation>
    <scope>NUCLEOTIDE SEQUENCE [LARGE SCALE GENOMIC DNA]</scope>
    <source>
        <strain evidence="12 13">IMCC1826</strain>
    </source>
</reference>
<gene>
    <name evidence="12" type="ORF">I9W95_12910</name>
</gene>
<dbReference type="RefSeq" id="WP_225675546.1">
    <property type="nucleotide sequence ID" value="NZ_JAEDAH010000083.1"/>
</dbReference>
<evidence type="ECO:0000313" key="12">
    <source>
        <dbReference type="EMBL" id="MCA6064508.1"/>
    </source>
</evidence>
<dbReference type="PIRSF" id="PIRSF005572">
    <property type="entry name" value="NifS"/>
    <property type="match status" value="1"/>
</dbReference>
<dbReference type="EC" id="2.8.1.7" evidence="3"/>
<dbReference type="SUPFAM" id="SSF53383">
    <property type="entry name" value="PLP-dependent transferases"/>
    <property type="match status" value="1"/>
</dbReference>
<evidence type="ECO:0000259" key="11">
    <source>
        <dbReference type="Pfam" id="PF00266"/>
    </source>
</evidence>
<evidence type="ECO:0000256" key="2">
    <source>
        <dbReference type="ARBA" id="ARBA00006490"/>
    </source>
</evidence>
<dbReference type="InterPro" id="IPR015421">
    <property type="entry name" value="PyrdxlP-dep_Trfase_major"/>
</dbReference>
<evidence type="ECO:0000256" key="6">
    <source>
        <dbReference type="ARBA" id="ARBA00022898"/>
    </source>
</evidence>
<dbReference type="Proteomes" id="UP000714380">
    <property type="component" value="Unassembled WGS sequence"/>
</dbReference>
<comment type="similarity">
    <text evidence="2">Belongs to the class-V pyridoxal-phosphate-dependent aminotransferase family. NifS/IscS subfamily.</text>
</comment>
<dbReference type="Gene3D" id="3.90.1150.10">
    <property type="entry name" value="Aspartate Aminotransferase, domain 1"/>
    <property type="match status" value="1"/>
</dbReference>
<dbReference type="EMBL" id="JAEDAH010000083">
    <property type="protein sequence ID" value="MCA6064508.1"/>
    <property type="molecule type" value="Genomic_DNA"/>
</dbReference>
<keyword evidence="12" id="KW-0032">Aminotransferase</keyword>